<dbReference type="KEGG" id="ang:An06g02590"/>
<keyword evidence="1" id="KW-0732">Signal</keyword>
<dbReference type="VEuPathDB" id="FungiDB:An06g02590"/>
<dbReference type="Gene3D" id="3.50.50.60">
    <property type="entry name" value="FAD/NAD(P)-binding domain"/>
    <property type="match status" value="1"/>
</dbReference>
<reference evidence="2" key="1">
    <citation type="submission" date="2025-02" db="EMBL/GenBank/DDBJ databases">
        <authorList>
            <consortium name="NCBI Genome Project"/>
        </authorList>
    </citation>
    <scope>NUCLEOTIDE SEQUENCE</scope>
</reference>
<feature type="signal peptide" evidence="1">
    <location>
        <begin position="1"/>
        <end position="21"/>
    </location>
</feature>
<dbReference type="AlphaFoldDB" id="A0AAJ8BTV7"/>
<organism evidence="2">
    <name type="scientific">Aspergillus niger</name>
    <dbReference type="NCBI Taxonomy" id="5061"/>
    <lineage>
        <taxon>Eukaryota</taxon>
        <taxon>Fungi</taxon>
        <taxon>Dikarya</taxon>
        <taxon>Ascomycota</taxon>
        <taxon>Pezizomycotina</taxon>
        <taxon>Eurotiomycetes</taxon>
        <taxon>Eurotiomycetidae</taxon>
        <taxon>Eurotiales</taxon>
        <taxon>Aspergillaceae</taxon>
        <taxon>Aspergillus</taxon>
        <taxon>Aspergillus subgen. Circumdati</taxon>
    </lineage>
</organism>
<sequence length="254" mass="28809">MYGLLMLTKVLGVLLLTISYHDQERHTVRPPSATPLDYSTITAELAKSIITKWLSEFEHLLSKRKYDSLKHLLREDSWLRDILVFSWNLRTINGSARILDFLLQSTNDKELDSLSCEVSGHFQPSLRSVSSDLIALSGCSTSRRPWIEVLELLRLVPGCSSHWKAYMGFEESAYSRRSLGEYGTALACPWYKRREKELSMPEGPVVLLIGAGQTGLCISARLGALGVTNLIIDRSEKVGYSWENRYRVSDMLTY</sequence>
<dbReference type="InterPro" id="IPR036188">
    <property type="entry name" value="FAD/NAD-bd_sf"/>
</dbReference>
<dbReference type="GeneID" id="84591226"/>
<reference evidence="2" key="2">
    <citation type="submission" date="2025-08" db="UniProtKB">
        <authorList>
            <consortium name="RefSeq"/>
        </authorList>
    </citation>
    <scope>IDENTIFICATION</scope>
</reference>
<name>A0AAJ8BTV7_ASPNG</name>
<accession>A0AAJ8BTV7</accession>
<evidence type="ECO:0000256" key="1">
    <source>
        <dbReference type="SAM" id="SignalP"/>
    </source>
</evidence>
<evidence type="ECO:0000313" key="2">
    <source>
        <dbReference type="RefSeq" id="XP_059603807.1"/>
    </source>
</evidence>
<protein>
    <submittedName>
        <fullName evidence="2">Uncharacterized protein</fullName>
    </submittedName>
</protein>
<dbReference type="RefSeq" id="XP_059603807.1">
    <property type="nucleotide sequence ID" value="XM_059748135.1"/>
</dbReference>
<feature type="chain" id="PRO_5044801507" evidence="1">
    <location>
        <begin position="22"/>
        <end position="254"/>
    </location>
</feature>
<gene>
    <name evidence="2" type="ORF">An06g02590</name>
</gene>
<proteinExistence type="predicted"/>